<dbReference type="EMBL" id="CP050549">
    <property type="protein sequence ID" value="QND42879.1"/>
    <property type="molecule type" value="Genomic_DNA"/>
</dbReference>
<organism evidence="1 2">
    <name type="scientific">Rhizobium leguminosarum bv. viciae</name>
    <dbReference type="NCBI Taxonomy" id="387"/>
    <lineage>
        <taxon>Bacteria</taxon>
        <taxon>Pseudomonadati</taxon>
        <taxon>Pseudomonadota</taxon>
        <taxon>Alphaproteobacteria</taxon>
        <taxon>Hyphomicrobiales</taxon>
        <taxon>Rhizobiaceae</taxon>
        <taxon>Rhizobium/Agrobacterium group</taxon>
        <taxon>Rhizobium</taxon>
    </lineage>
</organism>
<accession>A0A7G6RKU7</accession>
<dbReference type="Proteomes" id="UP000515518">
    <property type="component" value="Chromosome"/>
</dbReference>
<protein>
    <submittedName>
        <fullName evidence="1">Uncharacterized protein</fullName>
    </submittedName>
</protein>
<evidence type="ECO:0000313" key="2">
    <source>
        <dbReference type="Proteomes" id="UP000515518"/>
    </source>
</evidence>
<proteinExistence type="predicted"/>
<name>A0A7G6RKU7_RHILV</name>
<gene>
    <name evidence="1" type="ORF">HB770_19905</name>
</gene>
<sequence>MTRKMNWGGVRDRDRIARRGVDNIADMGVPGALSTPKKRPGKAALRAELDAAEAKITRTIKCPCGHEGTAIVPAAKARARLRCSKCGEVAA</sequence>
<reference evidence="2" key="1">
    <citation type="journal article" date="2020" name="Mol. Plant Microbe">
        <title>Rhizobial microsymbionts of the narrowly endemic Oxytropis species growing in Kamchatka are characterized by significant genetic diversity and possess a set of genes that are associated with T3SS and T6SS secretion systems and can affect the development of symbiosis.</title>
        <authorList>
            <person name="Safronova V."/>
            <person name="Guro P."/>
            <person name="Sazanova A."/>
            <person name="Kuznetsova I."/>
            <person name="Belimov A."/>
            <person name="Yakubov V."/>
            <person name="Chirak E."/>
            <person name="Afonin A."/>
            <person name="Gogolev Y."/>
            <person name="Andronov E."/>
            <person name="Tikhonovich I."/>
        </authorList>
    </citation>
    <scope>NUCLEOTIDE SEQUENCE [LARGE SCALE GENOMIC DNA]</scope>
    <source>
        <strain evidence="2">RCAM0610</strain>
    </source>
</reference>
<evidence type="ECO:0000313" key="1">
    <source>
        <dbReference type="EMBL" id="QND42879.1"/>
    </source>
</evidence>
<dbReference type="AlphaFoldDB" id="A0A7G6RKU7"/>